<proteinExistence type="predicted"/>
<dbReference type="InterPro" id="IPR047057">
    <property type="entry name" value="MerR_fam"/>
</dbReference>
<dbReference type="InterPro" id="IPR000551">
    <property type="entry name" value="MerR-type_HTH_dom"/>
</dbReference>
<dbReference type="PANTHER" id="PTHR30204:SF93">
    <property type="entry name" value="HTH MERR-TYPE DOMAIN-CONTAINING PROTEIN"/>
    <property type="match status" value="1"/>
</dbReference>
<dbReference type="SMART" id="SM00422">
    <property type="entry name" value="HTH_MERR"/>
    <property type="match status" value="1"/>
</dbReference>
<dbReference type="InterPro" id="IPR009061">
    <property type="entry name" value="DNA-bd_dom_put_sf"/>
</dbReference>
<evidence type="ECO:0000313" key="3">
    <source>
        <dbReference type="EMBL" id="MBN7825780.1"/>
    </source>
</evidence>
<dbReference type="RefSeq" id="WP_206573890.1">
    <property type="nucleotide sequence ID" value="NZ_JAFKCV010000005.1"/>
</dbReference>
<keyword evidence="4" id="KW-1185">Reference proteome</keyword>
<accession>A0A939IPD4</accession>
<dbReference type="EMBL" id="JAFKCV010000005">
    <property type="protein sequence ID" value="MBN7825780.1"/>
    <property type="molecule type" value="Genomic_DNA"/>
</dbReference>
<dbReference type="CDD" id="cd00592">
    <property type="entry name" value="HTH_MerR-like"/>
    <property type="match status" value="1"/>
</dbReference>
<dbReference type="PROSITE" id="PS50937">
    <property type="entry name" value="HTH_MERR_2"/>
    <property type="match status" value="1"/>
</dbReference>
<comment type="caution">
    <text evidence="3">The sequence shown here is derived from an EMBL/GenBank/DDBJ whole genome shotgun (WGS) entry which is preliminary data.</text>
</comment>
<dbReference type="GO" id="GO:0003677">
    <property type="term" value="F:DNA binding"/>
    <property type="evidence" value="ECO:0007669"/>
    <property type="project" value="UniProtKB-KW"/>
</dbReference>
<reference evidence="3" key="1">
    <citation type="submission" date="2021-03" db="EMBL/GenBank/DDBJ databases">
        <title>novel species isolated from a fishpond in China.</title>
        <authorList>
            <person name="Lu H."/>
            <person name="Cai Z."/>
        </authorList>
    </citation>
    <scope>NUCLEOTIDE SEQUENCE</scope>
    <source>
        <strain evidence="3">JCM 30855</strain>
    </source>
</reference>
<sequence length="134" mass="15109">MSYSLDQLATLADLPKRTIRYYMHKGLVSRPEGARKTATYTDQHLEQLMLVKKWKQAGLNLERIGELLQQDTPDMPIVSSQQMGEVSLVQRIFVSEGVVLELDPARASLSQAGLRSFINGLSQLLNQAQEHKDE</sequence>
<dbReference type="GO" id="GO:0003700">
    <property type="term" value="F:DNA-binding transcription factor activity"/>
    <property type="evidence" value="ECO:0007669"/>
    <property type="project" value="InterPro"/>
</dbReference>
<evidence type="ECO:0000259" key="2">
    <source>
        <dbReference type="PROSITE" id="PS50937"/>
    </source>
</evidence>
<evidence type="ECO:0000256" key="1">
    <source>
        <dbReference type="ARBA" id="ARBA00023125"/>
    </source>
</evidence>
<dbReference type="Proteomes" id="UP000664654">
    <property type="component" value="Unassembled WGS sequence"/>
</dbReference>
<dbReference type="AlphaFoldDB" id="A0A939IPD4"/>
<protein>
    <submittedName>
        <fullName evidence="3">MerR family transcriptional regulator</fullName>
    </submittedName>
</protein>
<dbReference type="SUPFAM" id="SSF46955">
    <property type="entry name" value="Putative DNA-binding domain"/>
    <property type="match status" value="1"/>
</dbReference>
<dbReference type="Gene3D" id="1.10.1660.10">
    <property type="match status" value="1"/>
</dbReference>
<name>A0A939IPD4_9ALTE</name>
<organism evidence="3 4">
    <name type="scientific">Bowmanella dokdonensis</name>
    <dbReference type="NCBI Taxonomy" id="751969"/>
    <lineage>
        <taxon>Bacteria</taxon>
        <taxon>Pseudomonadati</taxon>
        <taxon>Pseudomonadota</taxon>
        <taxon>Gammaproteobacteria</taxon>
        <taxon>Alteromonadales</taxon>
        <taxon>Alteromonadaceae</taxon>
        <taxon>Bowmanella</taxon>
    </lineage>
</organism>
<feature type="domain" description="HTH merR-type" evidence="2">
    <location>
        <begin position="1"/>
        <end position="70"/>
    </location>
</feature>
<evidence type="ECO:0000313" key="4">
    <source>
        <dbReference type="Proteomes" id="UP000664654"/>
    </source>
</evidence>
<dbReference type="PANTHER" id="PTHR30204">
    <property type="entry name" value="REDOX-CYCLING DRUG-SENSING TRANSCRIPTIONAL ACTIVATOR SOXR"/>
    <property type="match status" value="1"/>
</dbReference>
<gene>
    <name evidence="3" type="ORF">J0A66_11140</name>
</gene>
<keyword evidence="1" id="KW-0238">DNA-binding</keyword>
<dbReference type="Pfam" id="PF13411">
    <property type="entry name" value="MerR_1"/>
    <property type="match status" value="1"/>
</dbReference>